<reference evidence="2 3" key="1">
    <citation type="submission" date="2010-06" db="EMBL/GenBank/DDBJ databases">
        <title>Complete sequence chromosome of Methanohalobium evestigatum Z-7303.</title>
        <authorList>
            <consortium name="US DOE Joint Genome Institute"/>
            <person name="Lucas S."/>
            <person name="Copeland A."/>
            <person name="Lapidus A."/>
            <person name="Cheng J.-F."/>
            <person name="Bruce D."/>
            <person name="Goodwin L."/>
            <person name="Pitluck S."/>
            <person name="Saunders E."/>
            <person name="Detter J.C."/>
            <person name="Han C."/>
            <person name="Tapia R."/>
            <person name="Land M."/>
            <person name="Hauser L."/>
            <person name="Kyrpides N."/>
            <person name="Mikhailova N."/>
            <person name="Sieprawska-Lupa M."/>
            <person name="Whitman W.B."/>
            <person name="Anderson I."/>
            <person name="Woyke T."/>
        </authorList>
    </citation>
    <scope>NUCLEOTIDE SEQUENCE [LARGE SCALE GENOMIC DNA]</scope>
    <source>
        <strain evidence="3">ATCC BAA-1072 / DSM 3721 / NBRC 107634 / OCM 161 / Z-7303</strain>
    </source>
</reference>
<dbReference type="GeneID" id="9347561"/>
<accession>D7EA62</accession>
<evidence type="ECO:0000313" key="3">
    <source>
        <dbReference type="Proteomes" id="UP000000391"/>
    </source>
</evidence>
<evidence type="ECO:0000313" key="2">
    <source>
        <dbReference type="EMBL" id="ADI74733.1"/>
    </source>
</evidence>
<dbReference type="AlphaFoldDB" id="D7EA62"/>
<keyword evidence="3" id="KW-1185">Reference proteome</keyword>
<evidence type="ECO:0008006" key="4">
    <source>
        <dbReference type="Google" id="ProtNLM"/>
    </source>
</evidence>
<name>D7EA62_METEZ</name>
<dbReference type="InterPro" id="IPR021857">
    <property type="entry name" value="DUF3467"/>
</dbReference>
<dbReference type="EMBL" id="CP002069">
    <property type="protein sequence ID" value="ADI74733.1"/>
    <property type="molecule type" value="Genomic_DNA"/>
</dbReference>
<dbReference type="STRING" id="644295.Metev_1902"/>
<dbReference type="OrthoDB" id="131738at2157"/>
<dbReference type="RefSeq" id="WP_013195298.1">
    <property type="nucleotide sequence ID" value="NC_014253.1"/>
</dbReference>
<dbReference type="Pfam" id="PF11950">
    <property type="entry name" value="DUF3467"/>
    <property type="match status" value="1"/>
</dbReference>
<sequence>MTEDNNEGKKKVTVEFKKAEDFKQAYAIGAVGGHSPYDFRIGFYNDSQKGFGQQSDSRVIERTLETEVILSPMAAYELSKWLNQHIQEYENLFGPISRQQAQKTEKNENKSDSSELQGYM</sequence>
<evidence type="ECO:0000256" key="1">
    <source>
        <dbReference type="SAM" id="MobiDB-lite"/>
    </source>
</evidence>
<gene>
    <name evidence="2" type="ordered locus">Metev_1902</name>
</gene>
<dbReference type="Proteomes" id="UP000000391">
    <property type="component" value="Chromosome"/>
</dbReference>
<feature type="compositionally biased region" description="Basic and acidic residues" evidence="1">
    <location>
        <begin position="103"/>
        <end position="113"/>
    </location>
</feature>
<proteinExistence type="predicted"/>
<protein>
    <recommendedName>
        <fullName evidence="4">DUF3467 domain-containing protein</fullName>
    </recommendedName>
</protein>
<organism evidence="2 3">
    <name type="scientific">Methanohalobium evestigatum (strain ATCC BAA-1072 / DSM 3721 / NBRC 107634 / OCM 161 / Z-7303)</name>
    <dbReference type="NCBI Taxonomy" id="644295"/>
    <lineage>
        <taxon>Archaea</taxon>
        <taxon>Methanobacteriati</taxon>
        <taxon>Methanobacteriota</taxon>
        <taxon>Stenosarchaea group</taxon>
        <taxon>Methanomicrobia</taxon>
        <taxon>Methanosarcinales</taxon>
        <taxon>Methanosarcinaceae</taxon>
        <taxon>Methanohalobium</taxon>
    </lineage>
</organism>
<feature type="region of interest" description="Disordered" evidence="1">
    <location>
        <begin position="97"/>
        <end position="120"/>
    </location>
</feature>
<dbReference type="KEGG" id="mev:Metev_1902"/>
<dbReference type="HOGENOM" id="CLU_1901965_0_0_2"/>